<dbReference type="PROSITE" id="PS51257">
    <property type="entry name" value="PROKAR_LIPOPROTEIN"/>
    <property type="match status" value="1"/>
</dbReference>
<evidence type="ECO:0000259" key="3">
    <source>
        <dbReference type="Pfam" id="PF14016"/>
    </source>
</evidence>
<keyword evidence="2" id="KW-0732">Signal</keyword>
<keyword evidence="5" id="KW-1185">Reference proteome</keyword>
<protein>
    <submittedName>
        <fullName evidence="4">DUF4232 domain-containing protein</fullName>
    </submittedName>
</protein>
<feature type="domain" description="DUF4232" evidence="3">
    <location>
        <begin position="46"/>
        <end position="176"/>
    </location>
</feature>
<gene>
    <name evidence="4" type="ORF">FNH08_40445</name>
</gene>
<dbReference type="OrthoDB" id="3253417at2"/>
<dbReference type="RefSeq" id="WP_152776504.1">
    <property type="nucleotide sequence ID" value="NZ_VJZC01000528.1"/>
</dbReference>
<evidence type="ECO:0000256" key="2">
    <source>
        <dbReference type="SAM" id="SignalP"/>
    </source>
</evidence>
<evidence type="ECO:0000256" key="1">
    <source>
        <dbReference type="SAM" id="MobiDB-lite"/>
    </source>
</evidence>
<dbReference type="EMBL" id="VJZC01000528">
    <property type="protein sequence ID" value="MPY63204.1"/>
    <property type="molecule type" value="Genomic_DNA"/>
</dbReference>
<feature type="region of interest" description="Disordered" evidence="1">
    <location>
        <begin position="23"/>
        <end position="42"/>
    </location>
</feature>
<feature type="chain" id="PRO_5039444342" evidence="2">
    <location>
        <begin position="23"/>
        <end position="182"/>
    </location>
</feature>
<sequence>MRTTPVALTAVLVAALTLTACGSDNDSGNDSDDTTKSSTSDKSTACKADQFGIEFGPSNAAPAAGDTGTVPVTLTNRDATCTLKGIPGTDAYAGGTSWAISPDKSAPAPTTTLAKDASATFTITYVRGVAGDAKKAADVDTVKFTLPGDKAVQSYKWPDAEVAVKSANELDMTVGPLVQAGD</sequence>
<dbReference type="AlphaFoldDB" id="A0A5N8XV05"/>
<dbReference type="Proteomes" id="UP000400924">
    <property type="component" value="Unassembled WGS sequence"/>
</dbReference>
<accession>A0A5N8XV05</accession>
<proteinExistence type="predicted"/>
<comment type="caution">
    <text evidence="4">The sequence shown here is derived from an EMBL/GenBank/DDBJ whole genome shotgun (WGS) entry which is preliminary data.</text>
</comment>
<evidence type="ECO:0000313" key="5">
    <source>
        <dbReference type="Proteomes" id="UP000400924"/>
    </source>
</evidence>
<organism evidence="4 5">
    <name type="scientific">Streptomyces spongiae</name>
    <dbReference type="NCBI Taxonomy" id="565072"/>
    <lineage>
        <taxon>Bacteria</taxon>
        <taxon>Bacillati</taxon>
        <taxon>Actinomycetota</taxon>
        <taxon>Actinomycetes</taxon>
        <taxon>Kitasatosporales</taxon>
        <taxon>Streptomycetaceae</taxon>
        <taxon>Streptomyces</taxon>
    </lineage>
</organism>
<reference evidence="4 5" key="1">
    <citation type="submission" date="2019-07" db="EMBL/GenBank/DDBJ databases">
        <title>New species of Amycolatopsis and Streptomyces.</title>
        <authorList>
            <person name="Duangmal K."/>
            <person name="Teo W.F.A."/>
            <person name="Lipun K."/>
        </authorList>
    </citation>
    <scope>NUCLEOTIDE SEQUENCE [LARGE SCALE GENOMIC DNA]</scope>
    <source>
        <strain evidence="4 5">NBRC 106415</strain>
    </source>
</reference>
<name>A0A5N8XV05_9ACTN</name>
<dbReference type="Pfam" id="PF14016">
    <property type="entry name" value="DUF4232"/>
    <property type="match status" value="1"/>
</dbReference>
<feature type="signal peptide" evidence="2">
    <location>
        <begin position="1"/>
        <end position="22"/>
    </location>
</feature>
<dbReference type="InterPro" id="IPR025326">
    <property type="entry name" value="DUF4232"/>
</dbReference>
<evidence type="ECO:0000313" key="4">
    <source>
        <dbReference type="EMBL" id="MPY63204.1"/>
    </source>
</evidence>